<evidence type="ECO:0000313" key="5">
    <source>
        <dbReference type="Proteomes" id="UP000037088"/>
    </source>
</evidence>
<dbReference type="Proteomes" id="UP000037088">
    <property type="component" value="Unassembled WGS sequence"/>
</dbReference>
<protein>
    <recommendedName>
        <fullName evidence="1">Lipoprotein YfjS/YafY domain-containing protein</fullName>
    </recommendedName>
</protein>
<feature type="domain" description="Lipoprotein YfjS/YafY" evidence="1">
    <location>
        <begin position="38"/>
        <end position="150"/>
    </location>
</feature>
<dbReference type="RefSeq" id="WP_052899368.1">
    <property type="nucleotide sequence ID" value="NZ_JRXE01000013.1"/>
</dbReference>
<dbReference type="PROSITE" id="PS51257">
    <property type="entry name" value="PROKAR_LIPOPROTEIN"/>
    <property type="match status" value="1"/>
</dbReference>
<proteinExistence type="predicted"/>
<evidence type="ECO:0000313" key="2">
    <source>
        <dbReference type="EMBL" id="KOC89995.1"/>
    </source>
</evidence>
<dbReference type="InterPro" id="IPR046809">
    <property type="entry name" value="YfjS_YafY_dom"/>
</dbReference>
<dbReference type="PATRIC" id="fig|1560201.3.peg.2343"/>
<dbReference type="OrthoDB" id="6521484at2"/>
<gene>
    <name evidence="2" type="ORF">NG42_11005</name>
    <name evidence="3" type="ORF">NG43_05655</name>
</gene>
<sequence length="150" mass="16893">MTKDYQKVTAALILGLSALLSGCDNKDDAEVKAISGFKDLTVPRFSDVMSTQKDIANQWVKKDAFGAEQYKVIKTRKSPEGCKAGNYYYLVDMREKTVQPLMASLCLASNITLSFREKTDSYTGEKYVVYSHDGKEMGKVYLPQNQEQHQ</sequence>
<dbReference type="STRING" id="1560201.NG42_11005"/>
<dbReference type="Pfam" id="PF20494">
    <property type="entry name" value="YfjS_YafY"/>
    <property type="match status" value="1"/>
</dbReference>
<name>A0A0L7T3U2_9GAMM</name>
<reference evidence="4 5" key="1">
    <citation type="journal article" date="2015" name="Int. J. Syst. Evol. Microbiol.">
        <title>Erwinia iniecta sp. nov., isolated from Russian wheat aphids (Diuraphis noxia).</title>
        <authorList>
            <person name="Campillo T."/>
            <person name="Luna E."/>
            <person name="Portier P."/>
            <person name="Fischer-Le Saux M."/>
            <person name="Lapitan N."/>
            <person name="Tisserat N.A."/>
            <person name="Leach J.E."/>
        </authorList>
    </citation>
    <scope>NUCLEOTIDE SEQUENCE [LARGE SCALE GENOMIC DNA]</scope>
    <source>
        <strain evidence="2 5">B120</strain>
        <strain evidence="3 4">B149</strain>
    </source>
</reference>
<accession>A0A0L7T3U2</accession>
<comment type="caution">
    <text evidence="2">The sequence shown here is derived from an EMBL/GenBank/DDBJ whole genome shotgun (WGS) entry which is preliminary data.</text>
</comment>
<dbReference type="Proteomes" id="UP000036851">
    <property type="component" value="Unassembled WGS sequence"/>
</dbReference>
<evidence type="ECO:0000259" key="1">
    <source>
        <dbReference type="Pfam" id="PF20494"/>
    </source>
</evidence>
<dbReference type="EMBL" id="JRXF01000006">
    <property type="protein sequence ID" value="KOC94399.1"/>
    <property type="molecule type" value="Genomic_DNA"/>
</dbReference>
<organism evidence="2 5">
    <name type="scientific">Winslowiella iniecta</name>
    <dbReference type="NCBI Taxonomy" id="1560201"/>
    <lineage>
        <taxon>Bacteria</taxon>
        <taxon>Pseudomonadati</taxon>
        <taxon>Pseudomonadota</taxon>
        <taxon>Gammaproteobacteria</taxon>
        <taxon>Enterobacterales</taxon>
        <taxon>Erwiniaceae</taxon>
        <taxon>Winslowiella</taxon>
    </lineage>
</organism>
<keyword evidence="5" id="KW-1185">Reference proteome</keyword>
<evidence type="ECO:0000313" key="3">
    <source>
        <dbReference type="EMBL" id="KOC94399.1"/>
    </source>
</evidence>
<evidence type="ECO:0000313" key="4">
    <source>
        <dbReference type="Proteomes" id="UP000036851"/>
    </source>
</evidence>
<dbReference type="EMBL" id="JRXE01000013">
    <property type="protein sequence ID" value="KOC89995.1"/>
    <property type="molecule type" value="Genomic_DNA"/>
</dbReference>
<dbReference type="AlphaFoldDB" id="A0A0L7T3U2"/>